<evidence type="ECO:0000256" key="3">
    <source>
        <dbReference type="ARBA" id="ARBA00022691"/>
    </source>
</evidence>
<dbReference type="CDD" id="cd02440">
    <property type="entry name" value="AdoMet_MTases"/>
    <property type="match status" value="1"/>
</dbReference>
<protein>
    <recommendedName>
        <fullName evidence="9">O-methyltransferase domain-containing protein</fullName>
    </recommendedName>
</protein>
<dbReference type="InParanoid" id="A0A2G5D3W0"/>
<gene>
    <name evidence="7" type="ORF">AQUCO_02800108v1</name>
</gene>
<dbReference type="InterPro" id="IPR001077">
    <property type="entry name" value="COMT_C"/>
</dbReference>
<keyword evidence="3" id="KW-0949">S-adenosyl-L-methionine</keyword>
<dbReference type="InterPro" id="IPR036390">
    <property type="entry name" value="WH_DNA-bd_sf"/>
</dbReference>
<organism evidence="7 8">
    <name type="scientific">Aquilegia coerulea</name>
    <name type="common">Rocky mountain columbine</name>
    <dbReference type="NCBI Taxonomy" id="218851"/>
    <lineage>
        <taxon>Eukaryota</taxon>
        <taxon>Viridiplantae</taxon>
        <taxon>Streptophyta</taxon>
        <taxon>Embryophyta</taxon>
        <taxon>Tracheophyta</taxon>
        <taxon>Spermatophyta</taxon>
        <taxon>Magnoliopsida</taxon>
        <taxon>Ranunculales</taxon>
        <taxon>Ranunculaceae</taxon>
        <taxon>Thalictroideae</taxon>
        <taxon>Aquilegia</taxon>
    </lineage>
</organism>
<proteinExistence type="predicted"/>
<dbReference type="PIRSF" id="PIRSF005739">
    <property type="entry name" value="O-mtase"/>
    <property type="match status" value="1"/>
</dbReference>
<keyword evidence="1" id="KW-0489">Methyltransferase</keyword>
<keyword evidence="8" id="KW-1185">Reference proteome</keyword>
<keyword evidence="2" id="KW-0808">Transferase</keyword>
<evidence type="ECO:0000259" key="6">
    <source>
        <dbReference type="Pfam" id="PF08100"/>
    </source>
</evidence>
<dbReference type="Gene3D" id="1.10.10.10">
    <property type="entry name" value="Winged helix-like DNA-binding domain superfamily/Winged helix DNA-binding domain"/>
    <property type="match status" value="1"/>
</dbReference>
<dbReference type="Gene3D" id="3.40.50.150">
    <property type="entry name" value="Vaccinia Virus protein VP39"/>
    <property type="match status" value="1"/>
</dbReference>
<feature type="domain" description="O-methyltransferase dimerisation" evidence="6">
    <location>
        <begin position="22"/>
        <end position="115"/>
    </location>
</feature>
<dbReference type="SUPFAM" id="SSF46785">
    <property type="entry name" value="Winged helix' DNA-binding domain"/>
    <property type="match status" value="1"/>
</dbReference>
<dbReference type="STRING" id="218851.A0A2G5D3W0"/>
<feature type="active site" description="Proton acceptor" evidence="4">
    <location>
        <position position="267"/>
    </location>
</feature>
<sequence length="364" mass="40328">MGSIEIPQKTSNEEEDNFLFAMQLAQVSVLPMVMQGAIELGVFDIIAKAGPGAQLSPKIIASHLPTQNPNAHSMLDRILRLLTSYDVLISSVVTNDNGLVERLYGLAPVCKYFVQNEDGVSLFPIMLLIQDKVFMDSWCHLKDAVLEGGIPFNKAHGMQVFEYPGLNPRFNQVFNRAMFDHTTIVMKKILETYKGFENHKEIIDVGGGVGTTISLITAKYPTIKGINFDLPHVIEHAPSYPGVEHVGGDMFESVPNAEAIFMKWILHDWNDENNVNLLKNCYKALPDHGKVIVVELVLPVAAENTTAAKGLGQTDLIMLSQSPGGKERTEEEFFTLAKQAGFASVKTVCSVYSFSVMEFYKNKK</sequence>
<dbReference type="Proteomes" id="UP000230069">
    <property type="component" value="Unassembled WGS sequence"/>
</dbReference>
<dbReference type="Pfam" id="PF08100">
    <property type="entry name" value="Dimerisation"/>
    <property type="match status" value="1"/>
</dbReference>
<accession>A0A2G5D3W0</accession>
<dbReference type="InterPro" id="IPR029063">
    <property type="entry name" value="SAM-dependent_MTases_sf"/>
</dbReference>
<dbReference type="PANTHER" id="PTHR11746">
    <property type="entry name" value="O-METHYLTRANSFERASE"/>
    <property type="match status" value="1"/>
</dbReference>
<feature type="domain" description="O-methyltransferase C-terminal" evidence="5">
    <location>
        <begin position="138"/>
        <end position="343"/>
    </location>
</feature>
<evidence type="ECO:0000313" key="7">
    <source>
        <dbReference type="EMBL" id="PIA38210.1"/>
    </source>
</evidence>
<evidence type="ECO:0000259" key="5">
    <source>
        <dbReference type="Pfam" id="PF00891"/>
    </source>
</evidence>
<dbReference type="FunFam" id="3.40.50.150:FF:000061">
    <property type="entry name" value="Caffeic acid O-methyltransferase"/>
    <property type="match status" value="1"/>
</dbReference>
<evidence type="ECO:0000256" key="4">
    <source>
        <dbReference type="PIRSR" id="PIRSR005739-1"/>
    </source>
</evidence>
<reference evidence="7 8" key="1">
    <citation type="submission" date="2017-09" db="EMBL/GenBank/DDBJ databases">
        <title>WGS assembly of Aquilegia coerulea Goldsmith.</title>
        <authorList>
            <person name="Hodges S."/>
            <person name="Kramer E."/>
            <person name="Nordborg M."/>
            <person name="Tomkins J."/>
            <person name="Borevitz J."/>
            <person name="Derieg N."/>
            <person name="Yan J."/>
            <person name="Mihaltcheva S."/>
            <person name="Hayes R.D."/>
            <person name="Rokhsar D."/>
        </authorList>
    </citation>
    <scope>NUCLEOTIDE SEQUENCE [LARGE SCALE GENOMIC DNA]</scope>
    <source>
        <strain evidence="8">cv. Goldsmith</strain>
    </source>
</reference>
<dbReference type="Pfam" id="PF00891">
    <property type="entry name" value="Methyltransf_2"/>
    <property type="match status" value="1"/>
</dbReference>
<dbReference type="GO" id="GO:0008171">
    <property type="term" value="F:O-methyltransferase activity"/>
    <property type="evidence" value="ECO:0007669"/>
    <property type="project" value="InterPro"/>
</dbReference>
<evidence type="ECO:0000256" key="2">
    <source>
        <dbReference type="ARBA" id="ARBA00022679"/>
    </source>
</evidence>
<dbReference type="AlphaFoldDB" id="A0A2G5D3W0"/>
<dbReference type="PROSITE" id="PS51683">
    <property type="entry name" value="SAM_OMT_II"/>
    <property type="match status" value="1"/>
</dbReference>
<dbReference type="OrthoDB" id="1606438at2759"/>
<evidence type="ECO:0008006" key="9">
    <source>
        <dbReference type="Google" id="ProtNLM"/>
    </source>
</evidence>
<evidence type="ECO:0000313" key="8">
    <source>
        <dbReference type="Proteomes" id="UP000230069"/>
    </source>
</evidence>
<dbReference type="InterPro" id="IPR016461">
    <property type="entry name" value="COMT-like"/>
</dbReference>
<name>A0A2G5D3W0_AQUCA</name>
<dbReference type="GO" id="GO:0046983">
    <property type="term" value="F:protein dimerization activity"/>
    <property type="evidence" value="ECO:0007669"/>
    <property type="project" value="InterPro"/>
</dbReference>
<dbReference type="EMBL" id="KZ305045">
    <property type="protein sequence ID" value="PIA38210.1"/>
    <property type="molecule type" value="Genomic_DNA"/>
</dbReference>
<dbReference type="InterPro" id="IPR012967">
    <property type="entry name" value="COMT_dimerisation"/>
</dbReference>
<dbReference type="GO" id="GO:0032259">
    <property type="term" value="P:methylation"/>
    <property type="evidence" value="ECO:0007669"/>
    <property type="project" value="UniProtKB-KW"/>
</dbReference>
<dbReference type="SUPFAM" id="SSF53335">
    <property type="entry name" value="S-adenosyl-L-methionine-dependent methyltransferases"/>
    <property type="match status" value="1"/>
</dbReference>
<evidence type="ECO:0000256" key="1">
    <source>
        <dbReference type="ARBA" id="ARBA00022603"/>
    </source>
</evidence>
<dbReference type="InterPro" id="IPR036388">
    <property type="entry name" value="WH-like_DNA-bd_sf"/>
</dbReference>
<dbReference type="FunFam" id="1.10.10.10:FF:000357">
    <property type="entry name" value="Caffeic acid 3-O-methyltransferase"/>
    <property type="match status" value="1"/>
</dbReference>